<dbReference type="PANTHER" id="PTHR12010:SF22">
    <property type="entry name" value="SMALL RIBOSOMAL SUBUNIT PROTEIN US14Z_US14Y_US14X"/>
    <property type="match status" value="1"/>
</dbReference>
<reference evidence="6" key="1">
    <citation type="journal article" date="2019" name="Gigascience">
        <title>De novo genome assembly of the endangered Acer yangbiense, a plant species with extremely small populations endemic to Yunnan Province, China.</title>
        <authorList>
            <person name="Yang J."/>
            <person name="Wariss H.M."/>
            <person name="Tao L."/>
            <person name="Zhang R."/>
            <person name="Yun Q."/>
            <person name="Hollingsworth P."/>
            <person name="Dao Z."/>
            <person name="Luo G."/>
            <person name="Guo H."/>
            <person name="Ma Y."/>
            <person name="Sun W."/>
        </authorList>
    </citation>
    <scope>NUCLEOTIDE SEQUENCE [LARGE SCALE GENOMIC DNA]</scope>
    <source>
        <strain evidence="6">cv. br00</strain>
    </source>
</reference>
<dbReference type="InterPro" id="IPR039744">
    <property type="entry name" value="RIbosomal_uS14_euk_arc"/>
</dbReference>
<evidence type="ECO:0000313" key="5">
    <source>
        <dbReference type="EMBL" id="KAB5526612.1"/>
    </source>
</evidence>
<evidence type="ECO:0000256" key="1">
    <source>
        <dbReference type="ARBA" id="ARBA00009083"/>
    </source>
</evidence>
<dbReference type="EMBL" id="VDCV01000014">
    <property type="protein sequence ID" value="KAB5526612.1"/>
    <property type="molecule type" value="Genomic_DNA"/>
</dbReference>
<accession>A0A5N5K602</accession>
<dbReference type="Pfam" id="PF00253">
    <property type="entry name" value="Ribosomal_S14"/>
    <property type="match status" value="1"/>
</dbReference>
<dbReference type="Gene3D" id="4.10.830.10">
    <property type="entry name" value="30s Ribosomal Protein S14, Chain N"/>
    <property type="match status" value="1"/>
</dbReference>
<dbReference type="PANTHER" id="PTHR12010">
    <property type="entry name" value="40S RIBOSOMAL PROTEIN S29"/>
    <property type="match status" value="1"/>
</dbReference>
<dbReference type="Proteomes" id="UP000326939">
    <property type="component" value="Chromosome 14"/>
</dbReference>
<keyword evidence="4" id="KW-0472">Membrane</keyword>
<comment type="similarity">
    <text evidence="1">Belongs to the universal ribosomal protein uS14 family.</text>
</comment>
<dbReference type="AlphaFoldDB" id="A0A5N5K602"/>
<sequence>MLTTAISEQYLLICMDNLFNIHGKLKESEHGLILGSGLQMLDMFPRLSCYRRMQQRLYPLCCHLVAMWTKSLSSVNFTFINCIWLGILIWNIVVGSRVCGNPHGIIRKYGLMCCRQCFRSNAKEIGFIKVRRQIFVNPVIFIFAFVVVGLYSLMVAV</sequence>
<dbReference type="GO" id="GO:0008270">
    <property type="term" value="F:zinc ion binding"/>
    <property type="evidence" value="ECO:0007669"/>
    <property type="project" value="InterPro"/>
</dbReference>
<dbReference type="GO" id="GO:0022627">
    <property type="term" value="C:cytosolic small ribosomal subunit"/>
    <property type="evidence" value="ECO:0007669"/>
    <property type="project" value="TreeGrafter"/>
</dbReference>
<keyword evidence="3" id="KW-0687">Ribonucleoprotein</keyword>
<keyword evidence="4" id="KW-1133">Transmembrane helix</keyword>
<dbReference type="InterPro" id="IPR043140">
    <property type="entry name" value="Ribosomal_uS14_sf"/>
</dbReference>
<evidence type="ECO:0000256" key="3">
    <source>
        <dbReference type="ARBA" id="ARBA00023274"/>
    </source>
</evidence>
<name>A0A5N5K602_9ROSI</name>
<dbReference type="GO" id="GO:0003735">
    <property type="term" value="F:structural constituent of ribosome"/>
    <property type="evidence" value="ECO:0007669"/>
    <property type="project" value="InterPro"/>
</dbReference>
<feature type="transmembrane region" description="Helical" evidence="4">
    <location>
        <begin position="77"/>
        <end position="99"/>
    </location>
</feature>
<gene>
    <name evidence="5" type="ORF">DKX38_020459</name>
</gene>
<evidence type="ECO:0000256" key="2">
    <source>
        <dbReference type="ARBA" id="ARBA00022980"/>
    </source>
</evidence>
<evidence type="ECO:0000256" key="4">
    <source>
        <dbReference type="SAM" id="Phobius"/>
    </source>
</evidence>
<proteinExistence type="inferred from homology"/>
<evidence type="ECO:0000313" key="6">
    <source>
        <dbReference type="Proteomes" id="UP000326939"/>
    </source>
</evidence>
<keyword evidence="4" id="KW-0812">Transmembrane</keyword>
<keyword evidence="6" id="KW-1185">Reference proteome</keyword>
<feature type="transmembrane region" description="Helical" evidence="4">
    <location>
        <begin position="134"/>
        <end position="154"/>
    </location>
</feature>
<organism evidence="5 6">
    <name type="scientific">Salix brachista</name>
    <dbReference type="NCBI Taxonomy" id="2182728"/>
    <lineage>
        <taxon>Eukaryota</taxon>
        <taxon>Viridiplantae</taxon>
        <taxon>Streptophyta</taxon>
        <taxon>Embryophyta</taxon>
        <taxon>Tracheophyta</taxon>
        <taxon>Spermatophyta</taxon>
        <taxon>Magnoliopsida</taxon>
        <taxon>eudicotyledons</taxon>
        <taxon>Gunneridae</taxon>
        <taxon>Pentapetalae</taxon>
        <taxon>rosids</taxon>
        <taxon>fabids</taxon>
        <taxon>Malpighiales</taxon>
        <taxon>Salicaceae</taxon>
        <taxon>Saliceae</taxon>
        <taxon>Salix</taxon>
    </lineage>
</organism>
<dbReference type="InterPro" id="IPR001209">
    <property type="entry name" value="Ribosomal_uS14"/>
</dbReference>
<dbReference type="GO" id="GO:0002181">
    <property type="term" value="P:cytoplasmic translation"/>
    <property type="evidence" value="ECO:0007669"/>
    <property type="project" value="TreeGrafter"/>
</dbReference>
<protein>
    <recommendedName>
        <fullName evidence="7">40S ribosomal protein S29</fullName>
    </recommendedName>
</protein>
<comment type="caution">
    <text evidence="5">The sequence shown here is derived from an EMBL/GenBank/DDBJ whole genome shotgun (WGS) entry which is preliminary data.</text>
</comment>
<dbReference type="FunFam" id="4.10.830.10:FF:000002">
    <property type="entry name" value="40S ribosomal protein S29"/>
    <property type="match status" value="1"/>
</dbReference>
<evidence type="ECO:0008006" key="7">
    <source>
        <dbReference type="Google" id="ProtNLM"/>
    </source>
</evidence>
<keyword evidence="2" id="KW-0689">Ribosomal protein</keyword>